<dbReference type="AlphaFoldDB" id="A0A6H2H7C5"/>
<sequence>MIKVLGLALYGPLAASTRYRLGQYVPGLASQGIDLQICHLLGDDYLRRRFRGSAPPIVAMLQAGLARFADLRRQEKYDAAILHCELFPLMPGWLECALIRQPYIYDFDDAFYLKYRSGRLGIAKPLLGNKFDTVMAGAAAVTAGNQVLGEYARQYNTNTNYLPTVVDTARYLPARNGRNDMFTVGWIGSPSTAPYLAALVGPLSTLGVEGPVQLLVIGGKAPVIPNVTVVEIDWQEQTEVELINTFDVGVMPLPDDDWARGKCAFKLIQYMACAVPVIASRVGANVDVVNDECGLLAGTSDEWVEALRMLRDRSGKRTEMGQAGRERVVQHYSLSRNLPLLEAVIRKVTNKG</sequence>
<reference evidence="4 5" key="1">
    <citation type="submission" date="2020-04" db="EMBL/GenBank/DDBJ databases">
        <title>Complete genome of a Psychrophilic, Marine, Gas Vacuolate Bacterium Polaromonas vacuolata KCTC 22033T.</title>
        <authorList>
            <person name="Hwang K."/>
            <person name="Kim K.M."/>
        </authorList>
    </citation>
    <scope>NUCLEOTIDE SEQUENCE [LARGE SCALE GENOMIC DNA]</scope>
    <source>
        <strain evidence="4 5">KCTC 22033</strain>
    </source>
</reference>
<evidence type="ECO:0000256" key="1">
    <source>
        <dbReference type="ARBA" id="ARBA00009481"/>
    </source>
</evidence>
<dbReference type="EC" id="2.4.1.250" evidence="4"/>
<accession>A0A6H2H7C5</accession>
<dbReference type="Proteomes" id="UP000502041">
    <property type="component" value="Chromosome"/>
</dbReference>
<dbReference type="EMBL" id="CP051461">
    <property type="protein sequence ID" value="QJC55782.1"/>
    <property type="molecule type" value="Genomic_DNA"/>
</dbReference>
<dbReference type="PANTHER" id="PTHR12526">
    <property type="entry name" value="GLYCOSYLTRANSFERASE"/>
    <property type="match status" value="1"/>
</dbReference>
<dbReference type="SUPFAM" id="SSF53756">
    <property type="entry name" value="UDP-Glycosyltransferase/glycogen phosphorylase"/>
    <property type="match status" value="1"/>
</dbReference>
<keyword evidence="5" id="KW-1185">Reference proteome</keyword>
<protein>
    <submittedName>
        <fullName evidence="4">D-inositol-3-phosphate glycosyltransferase</fullName>
        <ecNumber evidence="4">2.4.1.250</ecNumber>
    </submittedName>
</protein>
<dbReference type="RefSeq" id="WP_168921594.1">
    <property type="nucleotide sequence ID" value="NZ_CP051461.1"/>
</dbReference>
<comment type="similarity">
    <text evidence="1">Belongs to the glycosyltransferase group 1 family. Glycosyltransferase 4 subfamily.</text>
</comment>
<keyword evidence="3 4" id="KW-0808">Transferase</keyword>
<evidence type="ECO:0000256" key="3">
    <source>
        <dbReference type="ARBA" id="ARBA00022679"/>
    </source>
</evidence>
<dbReference type="PANTHER" id="PTHR12526:SF640">
    <property type="entry name" value="COLANIC ACID BIOSYNTHESIS GLYCOSYLTRANSFERASE WCAL-RELATED"/>
    <property type="match status" value="1"/>
</dbReference>
<dbReference type="KEGG" id="pvac:HC248_01065"/>
<evidence type="ECO:0000313" key="4">
    <source>
        <dbReference type="EMBL" id="QJC55782.1"/>
    </source>
</evidence>
<organism evidence="4 5">
    <name type="scientific">Polaromonas vacuolata</name>
    <dbReference type="NCBI Taxonomy" id="37448"/>
    <lineage>
        <taxon>Bacteria</taxon>
        <taxon>Pseudomonadati</taxon>
        <taxon>Pseudomonadota</taxon>
        <taxon>Betaproteobacteria</taxon>
        <taxon>Burkholderiales</taxon>
        <taxon>Comamonadaceae</taxon>
        <taxon>Polaromonas</taxon>
    </lineage>
</organism>
<dbReference type="GO" id="GO:0102710">
    <property type="term" value="F:D-inositol-3-phosphate glycosyltransferase activity"/>
    <property type="evidence" value="ECO:0007669"/>
    <property type="project" value="UniProtKB-EC"/>
</dbReference>
<keyword evidence="2 4" id="KW-0328">Glycosyltransferase</keyword>
<evidence type="ECO:0000313" key="5">
    <source>
        <dbReference type="Proteomes" id="UP000502041"/>
    </source>
</evidence>
<dbReference type="Pfam" id="PF13692">
    <property type="entry name" value="Glyco_trans_1_4"/>
    <property type="match status" value="1"/>
</dbReference>
<proteinExistence type="inferred from homology"/>
<evidence type="ECO:0000256" key="2">
    <source>
        <dbReference type="ARBA" id="ARBA00022676"/>
    </source>
</evidence>
<dbReference type="Gene3D" id="3.40.50.2000">
    <property type="entry name" value="Glycogen Phosphorylase B"/>
    <property type="match status" value="1"/>
</dbReference>
<name>A0A6H2H7C5_9BURK</name>
<gene>
    <name evidence="4" type="primary">mshA_4</name>
    <name evidence="4" type="ORF">HC248_01065</name>
</gene>